<dbReference type="InterPro" id="IPR052945">
    <property type="entry name" value="Mitotic_Regulator"/>
</dbReference>
<dbReference type="OrthoDB" id="2384430at2759"/>
<dbReference type="InterPro" id="IPR011990">
    <property type="entry name" value="TPR-like_helical_dom_sf"/>
</dbReference>
<dbReference type="EMBL" id="CAJVPV010018123">
    <property type="protein sequence ID" value="CAG8705511.1"/>
    <property type="molecule type" value="Genomic_DNA"/>
</dbReference>
<dbReference type="Pfam" id="PF08238">
    <property type="entry name" value="Sel1"/>
    <property type="match status" value="6"/>
</dbReference>
<reference evidence="1" key="1">
    <citation type="submission" date="2021-06" db="EMBL/GenBank/DDBJ databases">
        <authorList>
            <person name="Kallberg Y."/>
            <person name="Tangrot J."/>
            <person name="Rosling A."/>
        </authorList>
    </citation>
    <scope>NUCLEOTIDE SEQUENCE</scope>
    <source>
        <strain evidence="1">CL551</strain>
    </source>
</reference>
<evidence type="ECO:0000313" key="2">
    <source>
        <dbReference type="Proteomes" id="UP000789342"/>
    </source>
</evidence>
<proteinExistence type="predicted"/>
<gene>
    <name evidence="1" type="ORF">AMORRO_LOCUS12376</name>
</gene>
<name>A0A9N9HUC9_9GLOM</name>
<keyword evidence="2" id="KW-1185">Reference proteome</keyword>
<organism evidence="1 2">
    <name type="scientific">Acaulospora morrowiae</name>
    <dbReference type="NCBI Taxonomy" id="94023"/>
    <lineage>
        <taxon>Eukaryota</taxon>
        <taxon>Fungi</taxon>
        <taxon>Fungi incertae sedis</taxon>
        <taxon>Mucoromycota</taxon>
        <taxon>Glomeromycotina</taxon>
        <taxon>Glomeromycetes</taxon>
        <taxon>Diversisporales</taxon>
        <taxon>Acaulosporaceae</taxon>
        <taxon>Acaulospora</taxon>
    </lineage>
</organism>
<sequence length="413" mass="46500">PEYGAKQLDPSSIPSHILYSQPLMYSQNGFKPQYLDSDLVIIPDDDIDTKIIPLGTNDSLPTNIVTTNICAFDERNFANYPLTPKTPHNDKFQTELPSQTPPPPEINLDLANLYYEQGYFLLHFAKPRDPVMAVENFKAAADLGSMRGKHEVAYCYQHGIGVNADKRRAVEIYLEIINAYPQSAASLNQLGLCFQQGIGVEIDEIRAINYYQRAVDLGNIDAMFNLAYCLRHGIGTPVDDQSAFILYLRLAELGDPQGMKLVGNCKLAGIGTPKDETEALRWFHQSSKCDFYWGGKMQYALCLLNSNSNYKETFRLIKEVCENFPLCPGPSKLLLGKCYHFGIGCTPDLRMALYWYGKALQSYFMSSANVQECERLISDIRIRNEFSTVPVVVKSERIMVDRSNGKATPYFAI</sequence>
<protein>
    <submittedName>
        <fullName evidence="1">6759_t:CDS:1</fullName>
    </submittedName>
</protein>
<dbReference type="PANTHER" id="PTHR43628:SF1">
    <property type="entry name" value="CHITIN SYNTHASE REGULATORY FACTOR 2-RELATED"/>
    <property type="match status" value="1"/>
</dbReference>
<dbReference type="Gene3D" id="1.25.40.10">
    <property type="entry name" value="Tetratricopeptide repeat domain"/>
    <property type="match status" value="1"/>
</dbReference>
<feature type="non-terminal residue" evidence="1">
    <location>
        <position position="413"/>
    </location>
</feature>
<dbReference type="AlphaFoldDB" id="A0A9N9HUC9"/>
<dbReference type="InterPro" id="IPR006597">
    <property type="entry name" value="Sel1-like"/>
</dbReference>
<evidence type="ECO:0000313" key="1">
    <source>
        <dbReference type="EMBL" id="CAG8705511.1"/>
    </source>
</evidence>
<accession>A0A9N9HUC9</accession>
<dbReference type="Proteomes" id="UP000789342">
    <property type="component" value="Unassembled WGS sequence"/>
</dbReference>
<dbReference type="SUPFAM" id="SSF81901">
    <property type="entry name" value="HCP-like"/>
    <property type="match status" value="2"/>
</dbReference>
<dbReference type="SMART" id="SM00671">
    <property type="entry name" value="SEL1"/>
    <property type="match status" value="6"/>
</dbReference>
<dbReference type="PANTHER" id="PTHR43628">
    <property type="entry name" value="ACTIVATOR OF C KINASE PROTEIN 1-RELATED"/>
    <property type="match status" value="1"/>
</dbReference>
<comment type="caution">
    <text evidence="1">The sequence shown here is derived from an EMBL/GenBank/DDBJ whole genome shotgun (WGS) entry which is preliminary data.</text>
</comment>